<dbReference type="PANTHER" id="PTHR42804:SF1">
    <property type="entry name" value="ALDEHYDE DEHYDROGENASE-RELATED"/>
    <property type="match status" value="1"/>
</dbReference>
<gene>
    <name evidence="8" type="ORF">HMPREF3182_01544</name>
</gene>
<protein>
    <recommendedName>
        <fullName evidence="3">aldehyde dehydrogenase (NAD(+))</fullName>
        <ecNumber evidence="3">1.2.1.3</ecNumber>
    </recommendedName>
</protein>
<dbReference type="CDD" id="cd07138">
    <property type="entry name" value="ALDH_CddD_SSP0762"/>
    <property type="match status" value="1"/>
</dbReference>
<dbReference type="SUPFAM" id="SSF53720">
    <property type="entry name" value="ALDH-like"/>
    <property type="match status" value="1"/>
</dbReference>
<proteinExistence type="inferred from homology"/>
<evidence type="ECO:0000313" key="8">
    <source>
        <dbReference type="EMBL" id="KXB90229.1"/>
    </source>
</evidence>
<evidence type="ECO:0000256" key="6">
    <source>
        <dbReference type="RuleBase" id="RU003345"/>
    </source>
</evidence>
<dbReference type="PROSITE" id="PS00687">
    <property type="entry name" value="ALDEHYDE_DEHYDR_GLU"/>
    <property type="match status" value="1"/>
</dbReference>
<name>A0A134CDC1_9FIRM</name>
<evidence type="ECO:0000256" key="5">
    <source>
        <dbReference type="PROSITE-ProRule" id="PRU10007"/>
    </source>
</evidence>
<dbReference type="PANTHER" id="PTHR42804">
    <property type="entry name" value="ALDEHYDE DEHYDROGENASE"/>
    <property type="match status" value="1"/>
</dbReference>
<comment type="catalytic activity">
    <reaction evidence="4">
        <text>an aldehyde + NAD(+) + H2O = a carboxylate + NADH + 2 H(+)</text>
        <dbReference type="Rhea" id="RHEA:16185"/>
        <dbReference type="ChEBI" id="CHEBI:15377"/>
        <dbReference type="ChEBI" id="CHEBI:15378"/>
        <dbReference type="ChEBI" id="CHEBI:17478"/>
        <dbReference type="ChEBI" id="CHEBI:29067"/>
        <dbReference type="ChEBI" id="CHEBI:57540"/>
        <dbReference type="ChEBI" id="CHEBI:57945"/>
        <dbReference type="EC" id="1.2.1.3"/>
    </reaction>
</comment>
<dbReference type="InterPro" id="IPR029510">
    <property type="entry name" value="Ald_DH_CS_GLU"/>
</dbReference>
<dbReference type="Proteomes" id="UP000070160">
    <property type="component" value="Unassembled WGS sequence"/>
</dbReference>
<dbReference type="InterPro" id="IPR015590">
    <property type="entry name" value="Aldehyde_DH_dom"/>
</dbReference>
<dbReference type="AlphaFoldDB" id="A0A134CDC1"/>
<dbReference type="InterPro" id="IPR016161">
    <property type="entry name" value="Ald_DH/histidinol_DH"/>
</dbReference>
<dbReference type="RefSeq" id="WP_062486605.1">
    <property type="nucleotide sequence ID" value="NZ_KQ960955.1"/>
</dbReference>
<accession>A0A134CDC1</accession>
<dbReference type="PATRIC" id="fig|1588748.3.peg.1495"/>
<evidence type="ECO:0000259" key="7">
    <source>
        <dbReference type="Pfam" id="PF00171"/>
    </source>
</evidence>
<dbReference type="InterPro" id="IPR016162">
    <property type="entry name" value="Ald_DH_N"/>
</dbReference>
<keyword evidence="2 6" id="KW-0560">Oxidoreductase</keyword>
<dbReference type="InterPro" id="IPR016160">
    <property type="entry name" value="Ald_DH_CS_CYS"/>
</dbReference>
<dbReference type="EC" id="1.2.1.3" evidence="3"/>
<comment type="caution">
    <text evidence="8">The sequence shown here is derived from an EMBL/GenBank/DDBJ whole genome shotgun (WGS) entry which is preliminary data.</text>
</comment>
<dbReference type="EMBL" id="LSDT01000050">
    <property type="protein sequence ID" value="KXB90229.1"/>
    <property type="molecule type" value="Genomic_DNA"/>
</dbReference>
<dbReference type="STRING" id="1588748.HMPREF3182_01544"/>
<evidence type="ECO:0000256" key="2">
    <source>
        <dbReference type="ARBA" id="ARBA00023002"/>
    </source>
</evidence>
<feature type="domain" description="Aldehyde dehydrogenase" evidence="7">
    <location>
        <begin position="12"/>
        <end position="465"/>
    </location>
</feature>
<dbReference type="Gene3D" id="3.40.605.10">
    <property type="entry name" value="Aldehyde Dehydrogenase, Chain A, domain 1"/>
    <property type="match status" value="1"/>
</dbReference>
<evidence type="ECO:0000313" key="9">
    <source>
        <dbReference type="Proteomes" id="UP000070160"/>
    </source>
</evidence>
<dbReference type="GO" id="GO:0004029">
    <property type="term" value="F:aldehyde dehydrogenase (NAD+) activity"/>
    <property type="evidence" value="ECO:0007669"/>
    <property type="project" value="UniProtKB-EC"/>
</dbReference>
<evidence type="ECO:0000256" key="1">
    <source>
        <dbReference type="ARBA" id="ARBA00009986"/>
    </source>
</evidence>
<evidence type="ECO:0000256" key="3">
    <source>
        <dbReference type="ARBA" id="ARBA00024226"/>
    </source>
</evidence>
<dbReference type="PROSITE" id="PS00070">
    <property type="entry name" value="ALDEHYDE_DEHYDR_CYS"/>
    <property type="match status" value="1"/>
</dbReference>
<dbReference type="FunFam" id="3.40.309.10:FF:000012">
    <property type="entry name" value="Betaine aldehyde dehydrogenase"/>
    <property type="match status" value="1"/>
</dbReference>
<evidence type="ECO:0000256" key="4">
    <source>
        <dbReference type="ARBA" id="ARBA00049194"/>
    </source>
</evidence>
<sequence length="474" mass="51831">MDFKKLYINGSWVEGASGTYIGVENPATEQIFAEVPAGTATDVERASKAAQVAFAYWKNVPVSERMAYMQRMLDIFTTMKADLVQVTIQELGAPVQFARTAQIEYQFTRIQSYIDLAEKAPLEEKLPQSTVYREPVGVVGCITPWNYPLGQIVQKVVPAILMGNTVVLKPSQYTPLTAFYLAEAFHQAGFPAGVFNLVTGRGGDIGDVIAEQDEIDMISFTGSTPAGISVGRLALQHLKRISMELGGKSPCIILQGADYERAIRMCFNSIFLNSGQTCTALSRLLIPYAHKDEIKQLLCRIAKEYVVGEPTREDVQLGTVASARQFKTIRAYVEQGIRQGATLLVGEVPQKTAVGYYVKPTIFTDVTNDMTIAREEIFGPVLCVLTYQTEDEAIRIANDTTFGLSGAVWGPTKAEAIRIARNIRTGNVYINDGPRDVTAPFGGFKESGLGREGGMDGLLEFTEPQALFDAGEIG</sequence>
<reference evidence="9" key="1">
    <citation type="submission" date="2016-01" db="EMBL/GenBank/DDBJ databases">
        <authorList>
            <person name="Mitreva M."/>
            <person name="Pepin K.H."/>
            <person name="Mihindukulasuriya K.A."/>
            <person name="Fulton R."/>
            <person name="Fronick C."/>
            <person name="O'Laughlin M."/>
            <person name="Miner T."/>
            <person name="Herter B."/>
            <person name="Rosa B.A."/>
            <person name="Cordes M."/>
            <person name="Tomlinson C."/>
            <person name="Wollam A."/>
            <person name="Palsikar V.B."/>
            <person name="Mardis E.R."/>
            <person name="Wilson R.K."/>
        </authorList>
    </citation>
    <scope>NUCLEOTIDE SEQUENCE [LARGE SCALE GENOMIC DNA]</scope>
    <source>
        <strain evidence="9">KA00182</strain>
    </source>
</reference>
<organism evidence="8 9">
    <name type="scientific">Megasphaera hutchinsoni</name>
    <dbReference type="NCBI Taxonomy" id="1588748"/>
    <lineage>
        <taxon>Bacteria</taxon>
        <taxon>Bacillati</taxon>
        <taxon>Bacillota</taxon>
        <taxon>Negativicutes</taxon>
        <taxon>Veillonellales</taxon>
        <taxon>Veillonellaceae</taxon>
        <taxon>Megasphaera</taxon>
    </lineage>
</organism>
<keyword evidence="9" id="KW-1185">Reference proteome</keyword>
<feature type="active site" evidence="5">
    <location>
        <position position="244"/>
    </location>
</feature>
<dbReference type="FunFam" id="3.40.605.10:FF:000007">
    <property type="entry name" value="NAD/NADP-dependent betaine aldehyde dehydrogenase"/>
    <property type="match status" value="1"/>
</dbReference>
<dbReference type="Pfam" id="PF00171">
    <property type="entry name" value="Aldedh"/>
    <property type="match status" value="1"/>
</dbReference>
<dbReference type="InterPro" id="IPR016163">
    <property type="entry name" value="Ald_DH_C"/>
</dbReference>
<dbReference type="Gene3D" id="3.40.309.10">
    <property type="entry name" value="Aldehyde Dehydrogenase, Chain A, domain 2"/>
    <property type="match status" value="1"/>
</dbReference>
<comment type="similarity">
    <text evidence="1 6">Belongs to the aldehyde dehydrogenase family.</text>
</comment>